<dbReference type="GO" id="GO:0046872">
    <property type="term" value="F:metal ion binding"/>
    <property type="evidence" value="ECO:0007669"/>
    <property type="project" value="UniProtKB-KW"/>
</dbReference>
<feature type="binding site" evidence="5">
    <location>
        <begin position="102"/>
        <end position="105"/>
    </location>
    <ligand>
        <name>substrate</name>
    </ligand>
</feature>
<evidence type="ECO:0000256" key="5">
    <source>
        <dbReference type="PIRSR" id="PIRSR605493-1"/>
    </source>
</evidence>
<dbReference type="InterPro" id="IPR036704">
    <property type="entry name" value="RraA/RraA-like_sf"/>
</dbReference>
<keyword evidence="5" id="KW-0479">Metal-binding</keyword>
<reference evidence="6" key="1">
    <citation type="submission" date="2006-10" db="EMBL/GenBank/DDBJ databases">
        <title>Complete sequence of Solibacter usitatus Ellin6076.</title>
        <authorList>
            <consortium name="US DOE Joint Genome Institute"/>
            <person name="Copeland A."/>
            <person name="Lucas S."/>
            <person name="Lapidus A."/>
            <person name="Barry K."/>
            <person name="Detter J.C."/>
            <person name="Glavina del Rio T."/>
            <person name="Hammon N."/>
            <person name="Israni S."/>
            <person name="Dalin E."/>
            <person name="Tice H."/>
            <person name="Pitluck S."/>
            <person name="Thompson L.S."/>
            <person name="Brettin T."/>
            <person name="Bruce D."/>
            <person name="Han C."/>
            <person name="Tapia R."/>
            <person name="Gilna P."/>
            <person name="Schmutz J."/>
            <person name="Larimer F."/>
            <person name="Land M."/>
            <person name="Hauser L."/>
            <person name="Kyrpides N."/>
            <person name="Mikhailova N."/>
            <person name="Janssen P.H."/>
            <person name="Kuske C.R."/>
            <person name="Richardson P."/>
        </authorList>
    </citation>
    <scope>NUCLEOTIDE SEQUENCE</scope>
    <source>
        <strain evidence="6">Ellin6076</strain>
    </source>
</reference>
<dbReference type="InParanoid" id="Q01W35"/>
<comment type="cofactor">
    <cofactor evidence="1">
        <name>a divalent metal cation</name>
        <dbReference type="ChEBI" id="CHEBI:60240"/>
    </cofactor>
</comment>
<dbReference type="STRING" id="234267.Acid_5177"/>
<dbReference type="OrthoDB" id="9784786at2"/>
<keyword evidence="6" id="KW-0489">Methyltransferase</keyword>
<dbReference type="InterPro" id="IPR005493">
    <property type="entry name" value="RraA/RraA-like"/>
</dbReference>
<feature type="binding site" evidence="5">
    <location>
        <position position="125"/>
    </location>
    <ligand>
        <name>Mg(2+)</name>
        <dbReference type="ChEBI" id="CHEBI:18420"/>
    </ligand>
</feature>
<gene>
    <name evidence="6" type="ordered locus">Acid_5177</name>
</gene>
<keyword evidence="6" id="KW-0808">Transferase</keyword>
<dbReference type="HOGENOM" id="CLU_090273_0_0_0"/>
<comment type="cofactor">
    <cofactor evidence="5">
        <name>Mg(2+)</name>
        <dbReference type="ChEBI" id="CHEBI:18420"/>
    </cofactor>
</comment>
<dbReference type="KEGG" id="sus:Acid_5177"/>
<protein>
    <recommendedName>
        <fullName evidence="2">Putative 4-hydroxy-4-methyl-2-oxoglutarate aldolase</fullName>
    </recommendedName>
    <alternativeName>
        <fullName evidence="3">Regulator of ribonuclease activity homolog</fullName>
    </alternativeName>
    <alternativeName>
        <fullName evidence="4">RraA-like protein</fullName>
    </alternativeName>
</protein>
<dbReference type="AlphaFoldDB" id="Q01W35"/>
<dbReference type="CDD" id="cd16841">
    <property type="entry name" value="RraA_family"/>
    <property type="match status" value="1"/>
</dbReference>
<dbReference type="PANTHER" id="PTHR33254:SF4">
    <property type="entry name" value="4-HYDROXY-4-METHYL-2-OXOGLUTARATE ALDOLASE 3-RELATED"/>
    <property type="match status" value="1"/>
</dbReference>
<dbReference type="Gene3D" id="3.50.30.40">
    <property type="entry name" value="Ribonuclease E inhibitor RraA/RraA-like"/>
    <property type="match status" value="1"/>
</dbReference>
<proteinExistence type="predicted"/>
<dbReference type="eggNOG" id="COG0684">
    <property type="taxonomic scope" value="Bacteria"/>
</dbReference>
<feature type="binding site" evidence="5">
    <location>
        <position position="124"/>
    </location>
    <ligand>
        <name>Mg(2+)</name>
        <dbReference type="ChEBI" id="CHEBI:18420"/>
    </ligand>
</feature>
<evidence type="ECO:0000313" key="6">
    <source>
        <dbReference type="EMBL" id="ABJ86130.1"/>
    </source>
</evidence>
<evidence type="ECO:0000256" key="4">
    <source>
        <dbReference type="ARBA" id="ARBA00030169"/>
    </source>
</evidence>
<evidence type="ECO:0000256" key="1">
    <source>
        <dbReference type="ARBA" id="ARBA00001968"/>
    </source>
</evidence>
<accession>Q01W35</accession>
<keyword evidence="5" id="KW-0460">Magnesium</keyword>
<name>Q01W35_SOLUE</name>
<organism evidence="6">
    <name type="scientific">Solibacter usitatus (strain Ellin6076)</name>
    <dbReference type="NCBI Taxonomy" id="234267"/>
    <lineage>
        <taxon>Bacteria</taxon>
        <taxon>Pseudomonadati</taxon>
        <taxon>Acidobacteriota</taxon>
        <taxon>Terriglobia</taxon>
        <taxon>Bryobacterales</taxon>
        <taxon>Solibacteraceae</taxon>
        <taxon>Candidatus Solibacter</taxon>
    </lineage>
</organism>
<dbReference type="Pfam" id="PF03737">
    <property type="entry name" value="RraA-like"/>
    <property type="match status" value="1"/>
</dbReference>
<sequence length="245" mass="26113">MALDLQALAKFDTPTICNTIELFEVRPRTAGYMDGRIRACFPEMPPAVGYAATATMRCALPKQDGDVYGSLDEQVARFAELPGPPIVVFQDLDDPPVSATFGEIMCTTYQAFGAAGLVTSGAARDLDQVRRIGFPAFSNGVICSHGYSHIVDLHRTVRVGGLTIHAGDLIHADTNGVATIPLAIADQIAGAAAEFVKAEAIVLDYLKTGRPDTHHFSEARKGMMDALGALGKRLRGRDAAIKAAR</sequence>
<evidence type="ECO:0000256" key="3">
    <source>
        <dbReference type="ARBA" id="ARBA00029596"/>
    </source>
</evidence>
<dbReference type="GO" id="GO:0008168">
    <property type="term" value="F:methyltransferase activity"/>
    <property type="evidence" value="ECO:0007669"/>
    <property type="project" value="UniProtKB-KW"/>
</dbReference>
<dbReference type="SUPFAM" id="SSF89562">
    <property type="entry name" value="RraA-like"/>
    <property type="match status" value="1"/>
</dbReference>
<evidence type="ECO:0000256" key="2">
    <source>
        <dbReference type="ARBA" id="ARBA00016549"/>
    </source>
</evidence>
<dbReference type="GO" id="GO:0032259">
    <property type="term" value="P:methylation"/>
    <property type="evidence" value="ECO:0007669"/>
    <property type="project" value="UniProtKB-KW"/>
</dbReference>
<dbReference type="PANTHER" id="PTHR33254">
    <property type="entry name" value="4-HYDROXY-4-METHYL-2-OXOGLUTARATE ALDOLASE 3-RELATED"/>
    <property type="match status" value="1"/>
</dbReference>
<dbReference type="EMBL" id="CP000473">
    <property type="protein sequence ID" value="ABJ86130.1"/>
    <property type="molecule type" value="Genomic_DNA"/>
</dbReference>